<dbReference type="GO" id="GO:0005739">
    <property type="term" value="C:mitochondrion"/>
    <property type="evidence" value="ECO:0007669"/>
    <property type="project" value="TreeGrafter"/>
</dbReference>
<dbReference type="GO" id="GO:0006099">
    <property type="term" value="P:tricarboxylic acid cycle"/>
    <property type="evidence" value="ECO:0007669"/>
    <property type="project" value="TreeGrafter"/>
</dbReference>
<dbReference type="InterPro" id="IPR000089">
    <property type="entry name" value="Biotin_lipoyl"/>
</dbReference>
<feature type="domain" description="Lipoyl-binding" evidence="5">
    <location>
        <begin position="153"/>
        <end position="239"/>
    </location>
</feature>
<dbReference type="InterPro" id="IPR003016">
    <property type="entry name" value="2-oxoA_DH_lipoyl-BS"/>
</dbReference>
<dbReference type="WBParaSite" id="jg1168">
    <property type="protein sequence ID" value="jg1168"/>
    <property type="gene ID" value="jg1168"/>
</dbReference>
<evidence type="ECO:0000313" key="7">
    <source>
        <dbReference type="WBParaSite" id="jg1168"/>
    </source>
</evidence>
<sequence>MHFSHSHYNNSPGASEHFHLHSLAQSNIPSIAPKRAQLKLRAIIERAVEVSSGGADAALQMQLTLVQIPPRDDPHAYIENVLTSAAGEVKESIDGLLLRKGALSRCILAVSSRPISSRCSSLGALRTDSSKLCSKQSLLLSSLFVQHSGRIEFRLISTTLRSLARLWMLKGQLRRVDFRGDIRWIKQKGDFVNADELVAEIETDKTSVEVPAPFSGTIVELLIEDGNKVTAKQKIYKLEKGMVHRRLLSSQSDKRIEEEEKLKPRKLSQSSKSSRRNRSQKFLANCRLFQRCQANQ</sequence>
<reference evidence="7" key="1">
    <citation type="submission" date="2022-11" db="UniProtKB">
        <authorList>
            <consortium name="WormBaseParasite"/>
        </authorList>
    </citation>
    <scope>IDENTIFICATION</scope>
</reference>
<dbReference type="PANTHER" id="PTHR43416">
    <property type="entry name" value="DIHYDROLIPOYLLYSINE-RESIDUE SUCCINYLTRANSFERASE COMPONENT OF 2-OXOGLUTARATE DEHYDROGENASE COMPLEX, MITOCHONDRIAL-RELATED"/>
    <property type="match status" value="1"/>
</dbReference>
<keyword evidence="3" id="KW-0809">Transit peptide</keyword>
<evidence type="ECO:0000256" key="1">
    <source>
        <dbReference type="ARBA" id="ARBA00007317"/>
    </source>
</evidence>
<dbReference type="GO" id="GO:0004149">
    <property type="term" value="F:dihydrolipoyllysine-residue succinyltransferase activity"/>
    <property type="evidence" value="ECO:0007669"/>
    <property type="project" value="TreeGrafter"/>
</dbReference>
<evidence type="ECO:0000256" key="4">
    <source>
        <dbReference type="SAM" id="MobiDB-lite"/>
    </source>
</evidence>
<organism evidence="6 7">
    <name type="scientific">Ditylenchus dipsaci</name>
    <dbReference type="NCBI Taxonomy" id="166011"/>
    <lineage>
        <taxon>Eukaryota</taxon>
        <taxon>Metazoa</taxon>
        <taxon>Ecdysozoa</taxon>
        <taxon>Nematoda</taxon>
        <taxon>Chromadorea</taxon>
        <taxon>Rhabditida</taxon>
        <taxon>Tylenchina</taxon>
        <taxon>Tylenchomorpha</taxon>
        <taxon>Sphaerularioidea</taxon>
        <taxon>Anguinidae</taxon>
        <taxon>Anguininae</taxon>
        <taxon>Ditylenchus</taxon>
    </lineage>
</organism>
<evidence type="ECO:0000256" key="2">
    <source>
        <dbReference type="ARBA" id="ARBA00022823"/>
    </source>
</evidence>
<dbReference type="Proteomes" id="UP000887574">
    <property type="component" value="Unplaced"/>
</dbReference>
<accession>A0A915CSK9</accession>
<dbReference type="CDD" id="cd06849">
    <property type="entry name" value="lipoyl_domain"/>
    <property type="match status" value="1"/>
</dbReference>
<dbReference type="Gene3D" id="2.40.50.100">
    <property type="match status" value="1"/>
</dbReference>
<dbReference type="SUPFAM" id="SSF51230">
    <property type="entry name" value="Single hybrid motif"/>
    <property type="match status" value="1"/>
</dbReference>
<dbReference type="PROSITE" id="PS50968">
    <property type="entry name" value="BIOTINYL_LIPOYL"/>
    <property type="match status" value="1"/>
</dbReference>
<dbReference type="AlphaFoldDB" id="A0A915CSK9"/>
<feature type="region of interest" description="Disordered" evidence="4">
    <location>
        <begin position="254"/>
        <end position="279"/>
    </location>
</feature>
<proteinExistence type="inferred from homology"/>
<protein>
    <submittedName>
        <fullName evidence="7">Lipoyl-binding domain-containing protein</fullName>
    </submittedName>
</protein>
<evidence type="ECO:0000313" key="6">
    <source>
        <dbReference type="Proteomes" id="UP000887574"/>
    </source>
</evidence>
<name>A0A915CSK9_9BILA</name>
<dbReference type="PROSITE" id="PS00189">
    <property type="entry name" value="LIPOYL"/>
    <property type="match status" value="1"/>
</dbReference>
<dbReference type="PANTHER" id="PTHR43416:SF5">
    <property type="entry name" value="DIHYDROLIPOYLLYSINE-RESIDUE SUCCINYLTRANSFERASE COMPONENT OF 2-OXOGLUTARATE DEHYDROGENASE COMPLEX, MITOCHONDRIAL"/>
    <property type="match status" value="1"/>
</dbReference>
<comment type="similarity">
    <text evidence="1">Belongs to the 2-oxoacid dehydrogenase family.</text>
</comment>
<dbReference type="InterPro" id="IPR050537">
    <property type="entry name" value="2-oxoacid_dehydrogenase"/>
</dbReference>
<dbReference type="Pfam" id="PF00364">
    <property type="entry name" value="Biotin_lipoyl"/>
    <property type="match status" value="1"/>
</dbReference>
<keyword evidence="2" id="KW-0450">Lipoyl</keyword>
<dbReference type="InterPro" id="IPR011053">
    <property type="entry name" value="Single_hybrid_motif"/>
</dbReference>
<evidence type="ECO:0000259" key="5">
    <source>
        <dbReference type="PROSITE" id="PS50968"/>
    </source>
</evidence>
<evidence type="ECO:0000256" key="3">
    <source>
        <dbReference type="ARBA" id="ARBA00022946"/>
    </source>
</evidence>
<keyword evidence="6" id="KW-1185">Reference proteome</keyword>